<evidence type="ECO:0000259" key="1">
    <source>
        <dbReference type="Pfam" id="PF02272"/>
    </source>
</evidence>
<reference evidence="2 3" key="1">
    <citation type="submission" date="2018-10" db="EMBL/GenBank/DDBJ databases">
        <title>Genomic Encyclopedia of Archaeal and Bacterial Type Strains, Phase II (KMG-II): from individual species to whole genera.</title>
        <authorList>
            <person name="Goeker M."/>
        </authorList>
    </citation>
    <scope>NUCLEOTIDE SEQUENCE [LARGE SCALE GENOMIC DNA]</scope>
    <source>
        <strain evidence="2 3">VM1</strain>
    </source>
</reference>
<dbReference type="InterPro" id="IPR038763">
    <property type="entry name" value="DHH_sf"/>
</dbReference>
<accession>A0A3M0BT42</accession>
<evidence type="ECO:0000313" key="2">
    <source>
        <dbReference type="EMBL" id="RMA97685.1"/>
    </source>
</evidence>
<dbReference type="SUPFAM" id="SSF64182">
    <property type="entry name" value="DHH phosphoesterases"/>
    <property type="match status" value="1"/>
</dbReference>
<dbReference type="PANTHER" id="PTHR42146:SF1">
    <property type="entry name" value="OLIGORIBONUCLEASE NRNB"/>
    <property type="match status" value="1"/>
</dbReference>
<dbReference type="Proteomes" id="UP000280842">
    <property type="component" value="Unassembled WGS sequence"/>
</dbReference>
<dbReference type="AlphaFoldDB" id="A0A3M0BT42"/>
<dbReference type="PANTHER" id="PTHR42146">
    <property type="entry name" value="3',5'-CYCLIC-NUCLEOTIDE PHOSPHODIESTERASE"/>
    <property type="match status" value="1"/>
</dbReference>
<dbReference type="GO" id="GO:0003676">
    <property type="term" value="F:nucleic acid binding"/>
    <property type="evidence" value="ECO:0007669"/>
    <property type="project" value="InterPro"/>
</dbReference>
<dbReference type="Pfam" id="PF02272">
    <property type="entry name" value="DHHA1"/>
    <property type="match status" value="1"/>
</dbReference>
<dbReference type="EMBL" id="REFO01000010">
    <property type="protein sequence ID" value="RMA97685.1"/>
    <property type="molecule type" value="Genomic_DNA"/>
</dbReference>
<gene>
    <name evidence="2" type="ORF">CLV39_0308</name>
</gene>
<evidence type="ECO:0000313" key="3">
    <source>
        <dbReference type="Proteomes" id="UP000280842"/>
    </source>
</evidence>
<name>A0A3M0BT42_9AQUI</name>
<dbReference type="OrthoDB" id="10630at2"/>
<organism evidence="2 3">
    <name type="scientific">Hydrogenothermus marinus</name>
    <dbReference type="NCBI Taxonomy" id="133270"/>
    <lineage>
        <taxon>Bacteria</taxon>
        <taxon>Pseudomonadati</taxon>
        <taxon>Aquificota</taxon>
        <taxon>Aquificia</taxon>
        <taxon>Aquificales</taxon>
        <taxon>Hydrogenothermaceae</taxon>
        <taxon>Hydrogenothermus</taxon>
    </lineage>
</organism>
<proteinExistence type="predicted"/>
<dbReference type="InterPro" id="IPR052968">
    <property type="entry name" value="Nucleotide_metab_enz"/>
</dbReference>
<dbReference type="InterPro" id="IPR003156">
    <property type="entry name" value="DHHA1_dom"/>
</dbReference>
<protein>
    <submittedName>
        <fullName evidence="2">Oligoribonuclease NrnB/cAMP/cGMP phosphodiesterase (DHH superfamily)</fullName>
    </submittedName>
</protein>
<sequence>MEKVIGIYHKNCNDGTTSASVLLKKFPNAKLFPLSHNYKEEDFEEILNNIDKDTVVYIVDFALREEDAKRILEKAKKVINIDHHIGVKEELENLAKKYENFVFVFDNNSSGASLTWKYLFGEPIPKFIKLVEDKDIWKWEFGEETKYLNNYISIFVNNPEKLKGLLDIDTKDIEEKGKIITEFTDYLINKFVENAEPTILKIGNYNVKSFNTGLFQSEIGNILSDKYGEAVALFNISGNFVKLSFRSIEGQKPTALELAKILKGGGHKHAAGAGISLNEFCNIIVKEVND</sequence>
<keyword evidence="3" id="KW-1185">Reference proteome</keyword>
<dbReference type="Gene3D" id="3.10.310.30">
    <property type="match status" value="1"/>
</dbReference>
<dbReference type="Gene3D" id="3.90.1640.10">
    <property type="entry name" value="inorganic pyrophosphatase (n-terminal core)"/>
    <property type="match status" value="1"/>
</dbReference>
<dbReference type="RefSeq" id="WP_121922460.1">
    <property type="nucleotide sequence ID" value="NZ_REFO01000010.1"/>
</dbReference>
<feature type="domain" description="DHHA1" evidence="1">
    <location>
        <begin position="221"/>
        <end position="287"/>
    </location>
</feature>
<comment type="caution">
    <text evidence="2">The sequence shown here is derived from an EMBL/GenBank/DDBJ whole genome shotgun (WGS) entry which is preliminary data.</text>
</comment>